<evidence type="ECO:0000313" key="2">
    <source>
        <dbReference type="Proteomes" id="UP000236291"/>
    </source>
</evidence>
<accession>A0A2K3JXB3</accession>
<protein>
    <submittedName>
        <fullName evidence="1">AMP deaminase</fullName>
    </submittedName>
</protein>
<reference evidence="1 2" key="2">
    <citation type="journal article" date="2017" name="Front. Plant Sci.">
        <title>Gene Classification and Mining of Molecular Markers Useful in Red Clover (Trifolium pratense) Breeding.</title>
        <authorList>
            <person name="Istvanek J."/>
            <person name="Dluhosova J."/>
            <person name="Dluhos P."/>
            <person name="Patkova L."/>
            <person name="Nedelnik J."/>
            <person name="Repkova J."/>
        </authorList>
    </citation>
    <scope>NUCLEOTIDE SEQUENCE [LARGE SCALE GENOMIC DNA]</scope>
    <source>
        <strain evidence="2">cv. Tatra</strain>
        <tissue evidence="1">Young leaves</tissue>
    </source>
</reference>
<evidence type="ECO:0000313" key="1">
    <source>
        <dbReference type="EMBL" id="PNX58664.1"/>
    </source>
</evidence>
<gene>
    <name evidence="1" type="ORF">L195_g051025</name>
</gene>
<dbReference type="Proteomes" id="UP000236291">
    <property type="component" value="Unassembled WGS sequence"/>
</dbReference>
<organism evidence="1 2">
    <name type="scientific">Trifolium pratense</name>
    <name type="common">Red clover</name>
    <dbReference type="NCBI Taxonomy" id="57577"/>
    <lineage>
        <taxon>Eukaryota</taxon>
        <taxon>Viridiplantae</taxon>
        <taxon>Streptophyta</taxon>
        <taxon>Embryophyta</taxon>
        <taxon>Tracheophyta</taxon>
        <taxon>Spermatophyta</taxon>
        <taxon>Magnoliopsida</taxon>
        <taxon>eudicotyledons</taxon>
        <taxon>Gunneridae</taxon>
        <taxon>Pentapetalae</taxon>
        <taxon>rosids</taxon>
        <taxon>fabids</taxon>
        <taxon>Fabales</taxon>
        <taxon>Fabaceae</taxon>
        <taxon>Papilionoideae</taxon>
        <taxon>50 kb inversion clade</taxon>
        <taxon>NPAAA clade</taxon>
        <taxon>Hologalegina</taxon>
        <taxon>IRL clade</taxon>
        <taxon>Trifolieae</taxon>
        <taxon>Trifolium</taxon>
    </lineage>
</organism>
<comment type="caution">
    <text evidence="1">The sequence shown here is derived from an EMBL/GenBank/DDBJ whole genome shotgun (WGS) entry which is preliminary data.</text>
</comment>
<feature type="non-terminal residue" evidence="1">
    <location>
        <position position="1"/>
    </location>
</feature>
<dbReference type="AlphaFoldDB" id="A0A2K3JXB3"/>
<feature type="non-terminal residue" evidence="1">
    <location>
        <position position="65"/>
    </location>
</feature>
<dbReference type="ExpressionAtlas" id="A0A2K3JXB3">
    <property type="expression patterns" value="baseline"/>
</dbReference>
<dbReference type="EMBL" id="ASHM01079064">
    <property type="protein sequence ID" value="PNX58664.1"/>
    <property type="molecule type" value="Genomic_DNA"/>
</dbReference>
<reference evidence="1 2" key="1">
    <citation type="journal article" date="2014" name="Am. J. Bot.">
        <title>Genome assembly and annotation for red clover (Trifolium pratense; Fabaceae).</title>
        <authorList>
            <person name="Istvanek J."/>
            <person name="Jaros M."/>
            <person name="Krenek A."/>
            <person name="Repkova J."/>
        </authorList>
    </citation>
    <scope>NUCLEOTIDE SEQUENCE [LARGE SCALE GENOMIC DNA]</scope>
    <source>
        <strain evidence="2">cv. Tatra</strain>
        <tissue evidence="1">Young leaves</tissue>
    </source>
</reference>
<proteinExistence type="predicted"/>
<name>A0A2K3JXB3_TRIPR</name>
<sequence length="65" mass="6628">GLNSTVPFRVDDVNAANNQMFGEVSKEAGAGTNINGAIADSTSVNAAGNDLVFVNNVLSARSTML</sequence>